<dbReference type="PANTHER" id="PTHR38031:SF1">
    <property type="entry name" value="SULFUR CARRIER PROTEIN CYSO"/>
    <property type="match status" value="1"/>
</dbReference>
<dbReference type="RefSeq" id="WP_190597685.1">
    <property type="nucleotide sequence ID" value="NZ_JADEVV010000005.1"/>
</dbReference>
<gene>
    <name evidence="1" type="ORF">IQ217_02935</name>
</gene>
<dbReference type="InterPro" id="IPR003749">
    <property type="entry name" value="ThiS/MoaD-like"/>
</dbReference>
<evidence type="ECO:0000313" key="2">
    <source>
        <dbReference type="Proteomes" id="UP000658720"/>
    </source>
</evidence>
<comment type="caution">
    <text evidence="1">The sequence shown here is derived from an EMBL/GenBank/DDBJ whole genome shotgun (WGS) entry which is preliminary data.</text>
</comment>
<dbReference type="InterPro" id="IPR012675">
    <property type="entry name" value="Beta-grasp_dom_sf"/>
</dbReference>
<dbReference type="SUPFAM" id="SSF54285">
    <property type="entry name" value="MoaD/ThiS"/>
    <property type="match status" value="1"/>
</dbReference>
<dbReference type="Pfam" id="PF02597">
    <property type="entry name" value="ThiS"/>
    <property type="match status" value="1"/>
</dbReference>
<sequence length="109" mass="11698">MVSPALPRLSNPLFFANIMTVKVLIPTPLQKFTSGQATIDCEAADVGQLIEALEASCPGIKARLCDEEGKPRRFLNFYVNEEDIRFLEGTDTTLSAGDEVSIVPAVAGG</sequence>
<proteinExistence type="predicted"/>
<protein>
    <submittedName>
        <fullName evidence="1">MoaD/ThiS family protein</fullName>
    </submittedName>
</protein>
<evidence type="ECO:0000313" key="1">
    <source>
        <dbReference type="EMBL" id="MBE9252826.1"/>
    </source>
</evidence>
<dbReference type="PANTHER" id="PTHR38031">
    <property type="entry name" value="SULFUR CARRIER PROTEIN SLR0821-RELATED"/>
    <property type="match status" value="1"/>
</dbReference>
<dbReference type="Gene3D" id="3.10.20.30">
    <property type="match status" value="1"/>
</dbReference>
<keyword evidence="2" id="KW-1185">Reference proteome</keyword>
<dbReference type="CDD" id="cd17074">
    <property type="entry name" value="Ubl_CysO_like"/>
    <property type="match status" value="1"/>
</dbReference>
<dbReference type="Proteomes" id="UP000658720">
    <property type="component" value="Unassembled WGS sequence"/>
</dbReference>
<accession>A0ABR9VNA2</accession>
<dbReference type="InterPro" id="IPR016155">
    <property type="entry name" value="Mopterin_synth/thiamin_S_b"/>
</dbReference>
<organism evidence="1 2">
    <name type="scientific">Synechocystis salina LEGE 00031</name>
    <dbReference type="NCBI Taxonomy" id="1828736"/>
    <lineage>
        <taxon>Bacteria</taxon>
        <taxon>Bacillati</taxon>
        <taxon>Cyanobacteriota</taxon>
        <taxon>Cyanophyceae</taxon>
        <taxon>Synechococcales</taxon>
        <taxon>Merismopediaceae</taxon>
        <taxon>Synechocystis</taxon>
    </lineage>
</organism>
<dbReference type="EMBL" id="JADEVV010000005">
    <property type="protein sequence ID" value="MBE9252826.1"/>
    <property type="molecule type" value="Genomic_DNA"/>
</dbReference>
<reference evidence="1 2" key="1">
    <citation type="submission" date="2020-10" db="EMBL/GenBank/DDBJ databases">
        <authorList>
            <person name="Castelo-Branco R."/>
            <person name="Eusebio N."/>
            <person name="Adriana R."/>
            <person name="Vieira A."/>
            <person name="Brugerolle De Fraissinette N."/>
            <person name="Rezende De Castro R."/>
            <person name="Schneider M.P."/>
            <person name="Vasconcelos V."/>
            <person name="Leao P.N."/>
        </authorList>
    </citation>
    <scope>NUCLEOTIDE SEQUENCE [LARGE SCALE GENOMIC DNA]</scope>
    <source>
        <strain evidence="1 2">LEGE 00031</strain>
    </source>
</reference>
<name>A0ABR9VNA2_9SYNC</name>
<dbReference type="InterPro" id="IPR052045">
    <property type="entry name" value="Sulfur_Carrier/Prot_Modifier"/>
</dbReference>